<evidence type="ECO:0000313" key="1">
    <source>
        <dbReference type="EMBL" id="EOS18603.1"/>
    </source>
</evidence>
<dbReference type="AlphaFoldDB" id="S0GU71"/>
<dbReference type="NCBIfam" id="TIGR02681">
    <property type="entry name" value="phage_pRha"/>
    <property type="match status" value="1"/>
</dbReference>
<protein>
    <submittedName>
        <fullName evidence="1">Rha family phage regulatory protein</fullName>
    </submittedName>
</protein>
<dbReference type="RefSeq" id="WP_010803609.1">
    <property type="nucleotide sequence ID" value="NZ_KE159513.1"/>
</dbReference>
<dbReference type="Proteomes" id="UP000014140">
    <property type="component" value="Unassembled WGS sequence"/>
</dbReference>
<proteinExistence type="predicted"/>
<dbReference type="HOGENOM" id="CLU_1823497_0_0_10"/>
<dbReference type="InterPro" id="IPR014054">
    <property type="entry name" value="Phage_regulatory_Rha"/>
</dbReference>
<organism evidence="1 2">
    <name type="scientific">Parabacteroides goldsteinii dnLKV18</name>
    <dbReference type="NCBI Taxonomy" id="1235789"/>
    <lineage>
        <taxon>Bacteria</taxon>
        <taxon>Pseudomonadati</taxon>
        <taxon>Bacteroidota</taxon>
        <taxon>Bacteroidia</taxon>
        <taxon>Bacteroidales</taxon>
        <taxon>Tannerellaceae</taxon>
        <taxon>Parabacteroides</taxon>
    </lineage>
</organism>
<accession>S0GU71</accession>
<keyword evidence="2" id="KW-1185">Reference proteome</keyword>
<gene>
    <name evidence="1" type="ORF">C803_01600</name>
</gene>
<sequence>MYYITRDGFTFLVMGFTGKVAAKFKEYYINAFNAMEETLRKNETNSVVELKRQFTYISDQLISYMSKLEKKMQDEQSQKNPVNELFNNTHNPNHYPKEYFLAILDCFSSFLKEEFDKGQWRGGTSGRLVSRIEATRTLYLE</sequence>
<name>S0GU71_9BACT</name>
<comment type="caution">
    <text evidence="1">The sequence shown here is derived from an EMBL/GenBank/DDBJ whole genome shotgun (WGS) entry which is preliminary data.</text>
</comment>
<dbReference type="Pfam" id="PF09669">
    <property type="entry name" value="Phage_pRha"/>
    <property type="match status" value="1"/>
</dbReference>
<dbReference type="PATRIC" id="fig|1235789.3.peg.1606"/>
<reference evidence="1 2" key="1">
    <citation type="submission" date="2013-04" db="EMBL/GenBank/DDBJ databases">
        <title>The Genome Sequence of Parabacteroides goldsteinii dnLKV18.</title>
        <authorList>
            <consortium name="The Broad Institute Genomics Platform"/>
            <consortium name="The Broad Institute Genome Sequencing Center for Infectious Disease"/>
            <person name="Earl A."/>
            <person name="Xavier R."/>
            <person name="Kuhn K."/>
            <person name="Stappenbeck T."/>
            <person name="Walker B."/>
            <person name="Young S."/>
            <person name="Zeng Q."/>
            <person name="Gargeya S."/>
            <person name="Fitzgerald M."/>
            <person name="Haas B."/>
            <person name="Abouelleil A."/>
            <person name="Allen A.W."/>
            <person name="Alvarado L."/>
            <person name="Arachchi H.M."/>
            <person name="Berlin A.M."/>
            <person name="Chapman S.B."/>
            <person name="Gainer-Dewar J."/>
            <person name="Goldberg J."/>
            <person name="Griggs A."/>
            <person name="Gujja S."/>
            <person name="Hansen M."/>
            <person name="Howarth C."/>
            <person name="Imamovic A."/>
            <person name="Ireland A."/>
            <person name="Larimer J."/>
            <person name="McCowan C."/>
            <person name="Murphy C."/>
            <person name="Pearson M."/>
            <person name="Poon T.W."/>
            <person name="Priest M."/>
            <person name="Roberts A."/>
            <person name="Saif S."/>
            <person name="Shea T."/>
            <person name="Sisk P."/>
            <person name="Sykes S."/>
            <person name="Wortman J."/>
            <person name="Nusbaum C."/>
            <person name="Birren B."/>
        </authorList>
    </citation>
    <scope>NUCLEOTIDE SEQUENCE [LARGE SCALE GENOMIC DNA]</scope>
    <source>
        <strain evidence="2">dnLKV18</strain>
    </source>
</reference>
<evidence type="ECO:0000313" key="2">
    <source>
        <dbReference type="Proteomes" id="UP000014140"/>
    </source>
</evidence>
<dbReference type="EMBL" id="ASSQ01000009">
    <property type="protein sequence ID" value="EOS18603.1"/>
    <property type="molecule type" value="Genomic_DNA"/>
</dbReference>